<accession>A0A239A815</accession>
<dbReference type="Pfam" id="PF00004">
    <property type="entry name" value="AAA"/>
    <property type="match status" value="1"/>
</dbReference>
<feature type="domain" description="AAA+ ATPase" evidence="1">
    <location>
        <begin position="247"/>
        <end position="374"/>
    </location>
</feature>
<dbReference type="InterPro" id="IPR027417">
    <property type="entry name" value="P-loop_NTPase"/>
</dbReference>
<dbReference type="EMBL" id="FZOH01000001">
    <property type="protein sequence ID" value="SNR91757.1"/>
    <property type="molecule type" value="Genomic_DNA"/>
</dbReference>
<dbReference type="SUPFAM" id="SSF52540">
    <property type="entry name" value="P-loop containing nucleoside triphosphate hydrolases"/>
    <property type="match status" value="1"/>
</dbReference>
<dbReference type="InterPro" id="IPR003959">
    <property type="entry name" value="ATPase_AAA_core"/>
</dbReference>
<dbReference type="Proteomes" id="UP000198386">
    <property type="component" value="Unassembled WGS sequence"/>
</dbReference>
<dbReference type="CDD" id="cd19481">
    <property type="entry name" value="RecA-like_protease"/>
    <property type="match status" value="1"/>
</dbReference>
<dbReference type="RefSeq" id="WP_089402385.1">
    <property type="nucleotide sequence ID" value="NZ_FZOH01000001.1"/>
</dbReference>
<dbReference type="GO" id="GO:0005524">
    <property type="term" value="F:ATP binding"/>
    <property type="evidence" value="ECO:0007669"/>
    <property type="project" value="InterPro"/>
</dbReference>
<dbReference type="Gene3D" id="1.10.8.60">
    <property type="match status" value="1"/>
</dbReference>
<keyword evidence="3" id="KW-1185">Reference proteome</keyword>
<protein>
    <submittedName>
        <fullName evidence="2">ATPase family associated with various cellular activities (AAA)</fullName>
    </submittedName>
</protein>
<name>A0A239A815_9ACTN</name>
<dbReference type="SMART" id="SM00382">
    <property type="entry name" value="AAA"/>
    <property type="match status" value="1"/>
</dbReference>
<evidence type="ECO:0000313" key="2">
    <source>
        <dbReference type="EMBL" id="SNR91757.1"/>
    </source>
</evidence>
<evidence type="ECO:0000259" key="1">
    <source>
        <dbReference type="SMART" id="SM00382"/>
    </source>
</evidence>
<sequence length="490" mass="52368">MASEASPTEAREFAAGLRSLLDWLHLTGEGARNEVVTLVQETLGPERLQQSVVARELPPLEHVNLQTALDAWTATGGRSVEVRGVVLPPHYAGIDLQQLMTGEGLPPVRLSAPSVVDLPNGPDSTLACLRTALLLVTDDAGRYVLLVQGPSEHEPRLRVEVAGLPVQQAQAVLAEIDRLRRELNVYRGRLVEVTQGPMGQVVLTFLDPPELHRDEVVLPAAVLDRVERHALGVAAHRAGLRAAGQHLKRGLLLYGPPGTGKTHTVRYLLGRMEGYTRLLLTGRSLGTVGSITDLARDLQPAVVVLEDVDLVAMDRSFGPGGSPVLFDLLDAMDGAAPDADLLFVLTTNRADLLEPALAARPGRIDVAVDVDLPDAAARRRLLELYGRDVPLQLSEDDVTGAVGRTEGVTASFLKELLRRAVLEALHEQDPLDRVTAVHVSRALDDLLDSTQAVTRTLLGVGGGAAVEGDGHGPGLPHPVVFTGSYGPFRG</sequence>
<proteinExistence type="predicted"/>
<dbReference type="PANTHER" id="PTHR23077">
    <property type="entry name" value="AAA-FAMILY ATPASE"/>
    <property type="match status" value="1"/>
</dbReference>
<reference evidence="3" key="1">
    <citation type="submission" date="2017-06" db="EMBL/GenBank/DDBJ databases">
        <authorList>
            <person name="Varghese N."/>
            <person name="Submissions S."/>
        </authorList>
    </citation>
    <scope>NUCLEOTIDE SEQUENCE [LARGE SCALE GENOMIC DNA]</scope>
    <source>
        <strain evidence="3">DSM 45423</strain>
    </source>
</reference>
<gene>
    <name evidence="2" type="ORF">SAMN04488107_0626</name>
</gene>
<dbReference type="GO" id="GO:0016887">
    <property type="term" value="F:ATP hydrolysis activity"/>
    <property type="evidence" value="ECO:0007669"/>
    <property type="project" value="InterPro"/>
</dbReference>
<dbReference type="AlphaFoldDB" id="A0A239A815"/>
<organism evidence="2 3">
    <name type="scientific">Geodermatophilus saharensis</name>
    <dbReference type="NCBI Taxonomy" id="1137994"/>
    <lineage>
        <taxon>Bacteria</taxon>
        <taxon>Bacillati</taxon>
        <taxon>Actinomycetota</taxon>
        <taxon>Actinomycetes</taxon>
        <taxon>Geodermatophilales</taxon>
        <taxon>Geodermatophilaceae</taxon>
        <taxon>Geodermatophilus</taxon>
    </lineage>
</organism>
<dbReference type="InterPro" id="IPR003593">
    <property type="entry name" value="AAA+_ATPase"/>
</dbReference>
<evidence type="ECO:0000313" key="3">
    <source>
        <dbReference type="Proteomes" id="UP000198386"/>
    </source>
</evidence>
<dbReference type="Gene3D" id="3.40.50.300">
    <property type="entry name" value="P-loop containing nucleotide triphosphate hydrolases"/>
    <property type="match status" value="1"/>
</dbReference>
<dbReference type="InterPro" id="IPR050168">
    <property type="entry name" value="AAA_ATPase_domain"/>
</dbReference>